<sequence length="115" mass="13536">MVLRVLIDESSTDQTTITRDYDRNSGKKIMLSCLISHYKISPERQIANRWFGGTDFAETDMKQTKFVKNRSQSISLSEIVLIKCRKLEEKLQCDKKRRDLKFYKHCVILTRVTCN</sequence>
<dbReference type="EMBL" id="KQ435694">
    <property type="protein sequence ID" value="KOX80935.1"/>
    <property type="molecule type" value="Genomic_DNA"/>
</dbReference>
<accession>A0A0M9AB49</accession>
<organism evidence="1 2">
    <name type="scientific">Melipona quadrifasciata</name>
    <dbReference type="NCBI Taxonomy" id="166423"/>
    <lineage>
        <taxon>Eukaryota</taxon>
        <taxon>Metazoa</taxon>
        <taxon>Ecdysozoa</taxon>
        <taxon>Arthropoda</taxon>
        <taxon>Hexapoda</taxon>
        <taxon>Insecta</taxon>
        <taxon>Pterygota</taxon>
        <taxon>Neoptera</taxon>
        <taxon>Endopterygota</taxon>
        <taxon>Hymenoptera</taxon>
        <taxon>Apocrita</taxon>
        <taxon>Aculeata</taxon>
        <taxon>Apoidea</taxon>
        <taxon>Anthophila</taxon>
        <taxon>Apidae</taxon>
        <taxon>Melipona</taxon>
    </lineage>
</organism>
<evidence type="ECO:0000313" key="1">
    <source>
        <dbReference type="EMBL" id="KOX80935.1"/>
    </source>
</evidence>
<proteinExistence type="predicted"/>
<gene>
    <name evidence="1" type="ORF">WN51_00853</name>
</gene>
<evidence type="ECO:0000313" key="2">
    <source>
        <dbReference type="Proteomes" id="UP000053105"/>
    </source>
</evidence>
<protein>
    <submittedName>
        <fullName evidence="1">Uncharacterized protein</fullName>
    </submittedName>
</protein>
<name>A0A0M9AB49_9HYME</name>
<keyword evidence="2" id="KW-1185">Reference proteome</keyword>
<dbReference type="Proteomes" id="UP000053105">
    <property type="component" value="Unassembled WGS sequence"/>
</dbReference>
<reference evidence="1 2" key="1">
    <citation type="submission" date="2015-07" db="EMBL/GenBank/DDBJ databases">
        <title>The genome of Melipona quadrifasciata.</title>
        <authorList>
            <person name="Pan H."/>
            <person name="Kapheim K."/>
        </authorList>
    </citation>
    <scope>NUCLEOTIDE SEQUENCE [LARGE SCALE GENOMIC DNA]</scope>
    <source>
        <strain evidence="1">0111107301</strain>
        <tissue evidence="1">Whole body</tissue>
    </source>
</reference>
<dbReference type="AlphaFoldDB" id="A0A0M9AB49"/>